<accession>A0ABW0RD28</accession>
<evidence type="ECO:0000256" key="1">
    <source>
        <dbReference type="SAM" id="MobiDB-lite"/>
    </source>
</evidence>
<dbReference type="EMBL" id="JBHSNQ010000177">
    <property type="protein sequence ID" value="MFC5542697.1"/>
    <property type="molecule type" value="Genomic_DNA"/>
</dbReference>
<evidence type="ECO:0000313" key="2">
    <source>
        <dbReference type="EMBL" id="MFC5542697.1"/>
    </source>
</evidence>
<keyword evidence="3" id="KW-1185">Reference proteome</keyword>
<feature type="compositionally biased region" description="Basic and acidic residues" evidence="1">
    <location>
        <begin position="193"/>
        <end position="206"/>
    </location>
</feature>
<evidence type="ECO:0000313" key="3">
    <source>
        <dbReference type="Proteomes" id="UP001595978"/>
    </source>
</evidence>
<evidence type="ECO:0008006" key="4">
    <source>
        <dbReference type="Google" id="ProtNLM"/>
    </source>
</evidence>
<dbReference type="Proteomes" id="UP001595978">
    <property type="component" value="Unassembled WGS sequence"/>
</dbReference>
<feature type="compositionally biased region" description="Basic residues" evidence="1">
    <location>
        <begin position="276"/>
        <end position="286"/>
    </location>
</feature>
<gene>
    <name evidence="2" type="ORF">ACFPOH_13375</name>
</gene>
<name>A0ABW0RD28_9BACL</name>
<reference evidence="3" key="1">
    <citation type="journal article" date="2019" name="Int. J. Syst. Evol. Microbiol.">
        <title>The Global Catalogue of Microorganisms (GCM) 10K type strain sequencing project: providing services to taxonomists for standard genome sequencing and annotation.</title>
        <authorList>
            <consortium name="The Broad Institute Genomics Platform"/>
            <consortium name="The Broad Institute Genome Sequencing Center for Infectious Disease"/>
            <person name="Wu L."/>
            <person name="Ma J."/>
        </authorList>
    </citation>
    <scope>NUCLEOTIDE SEQUENCE [LARGE SCALE GENOMIC DNA]</scope>
    <source>
        <strain evidence="3">CCUG 56331</strain>
    </source>
</reference>
<proteinExistence type="predicted"/>
<feature type="compositionally biased region" description="Basic and acidic residues" evidence="1">
    <location>
        <begin position="241"/>
        <end position="250"/>
    </location>
</feature>
<dbReference type="RefSeq" id="WP_342468448.1">
    <property type="nucleotide sequence ID" value="NZ_JBHSNQ010000177.1"/>
</dbReference>
<organism evidence="2 3">
    <name type="scientific">Ureibacillus suwonensis</name>
    <dbReference type="NCBI Taxonomy" id="313007"/>
    <lineage>
        <taxon>Bacteria</taxon>
        <taxon>Bacillati</taxon>
        <taxon>Bacillota</taxon>
        <taxon>Bacilli</taxon>
        <taxon>Bacillales</taxon>
        <taxon>Caryophanaceae</taxon>
        <taxon>Ureibacillus</taxon>
    </lineage>
</organism>
<feature type="region of interest" description="Disordered" evidence="1">
    <location>
        <begin position="193"/>
        <end position="286"/>
    </location>
</feature>
<comment type="caution">
    <text evidence="2">The sequence shown here is derived from an EMBL/GenBank/DDBJ whole genome shotgun (WGS) entry which is preliminary data.</text>
</comment>
<sequence length="463" mass="53149">MNADNLLDTIRGLEGLEIELFLAENQSIHGTLLSVQDDHLIVKADEKILYFPITQIKAISKNVNDSGLNNNGSKIATINRAKLDEILKTMYLQWITVNSFNNQSFSGVLSRVFNDYILLINGDRQFFILKSQITNVLNEQVDENQIENLVSNAASNITFVPSDSNLSNTDNQLTEEQKKAIAETIKEKMKQLVPRANEEETTHQDSPEQTTVAQQEEQHEEQTNVTVQDENIEVITANDTFLHESPRNESENPQEIEIKSTTADEDMEKKQTATLAKKKKKHQKRPHFQEVKFNSPIQDCTWELTTMEADVPSDKNKETDELNPELKKTDIALTEDIAAIAEKEDFDIGIVSESLEETEQPADQVHEIQPVTGEIAVAAEQENAEENVEEILEPIVHAASGEETDFLHEPVKMLMEDNKRLLEYQYYALMKFAERMYHMENQYRAIMKHAEKMYLQLKERRYY</sequence>
<protein>
    <recommendedName>
        <fullName evidence="4">DUF2642 domain-containing protein</fullName>
    </recommendedName>
</protein>